<sequence length="81" mass="8629">GFIVRSRSSTASVEDLGLDTSSTSGFQGSSSCSSTTNLSQSFLTIDQDSELGNSQTLFETFGNSPTSENHPSEEIRRKSSD</sequence>
<dbReference type="EMBL" id="HACG01051520">
    <property type="protein sequence ID" value="CEK98391.1"/>
    <property type="molecule type" value="Transcribed_RNA"/>
</dbReference>
<feature type="compositionally biased region" description="Polar residues" evidence="1">
    <location>
        <begin position="1"/>
        <end position="12"/>
    </location>
</feature>
<feature type="compositionally biased region" description="Low complexity" evidence="1">
    <location>
        <begin position="20"/>
        <end position="37"/>
    </location>
</feature>
<gene>
    <name evidence="2" type="primary">ORF218595</name>
</gene>
<protein>
    <submittedName>
        <fullName evidence="2">Uncharacterized protein</fullName>
    </submittedName>
</protein>
<feature type="compositionally biased region" description="Basic and acidic residues" evidence="1">
    <location>
        <begin position="70"/>
        <end position="81"/>
    </location>
</feature>
<organism evidence="2">
    <name type="scientific">Arion vulgaris</name>
    <dbReference type="NCBI Taxonomy" id="1028688"/>
    <lineage>
        <taxon>Eukaryota</taxon>
        <taxon>Metazoa</taxon>
        <taxon>Spiralia</taxon>
        <taxon>Lophotrochozoa</taxon>
        <taxon>Mollusca</taxon>
        <taxon>Gastropoda</taxon>
        <taxon>Heterobranchia</taxon>
        <taxon>Euthyneura</taxon>
        <taxon>Panpulmonata</taxon>
        <taxon>Eupulmonata</taxon>
        <taxon>Stylommatophora</taxon>
        <taxon>Helicina</taxon>
        <taxon>Arionoidea</taxon>
        <taxon>Arionidae</taxon>
        <taxon>Arion</taxon>
    </lineage>
</organism>
<feature type="non-terminal residue" evidence="2">
    <location>
        <position position="1"/>
    </location>
</feature>
<evidence type="ECO:0000313" key="2">
    <source>
        <dbReference type="EMBL" id="CEK98391.1"/>
    </source>
</evidence>
<reference evidence="2" key="1">
    <citation type="submission" date="2014-12" db="EMBL/GenBank/DDBJ databases">
        <title>Insight into the proteome of Arion vulgaris.</title>
        <authorList>
            <person name="Aradska J."/>
            <person name="Bulat T."/>
            <person name="Smidak R."/>
            <person name="Sarate P."/>
            <person name="Gangsoo J."/>
            <person name="Sialana F."/>
            <person name="Bilban M."/>
            <person name="Lubec G."/>
        </authorList>
    </citation>
    <scope>NUCLEOTIDE SEQUENCE</scope>
    <source>
        <tissue evidence="2">Skin</tissue>
    </source>
</reference>
<feature type="region of interest" description="Disordered" evidence="1">
    <location>
        <begin position="1"/>
        <end position="37"/>
    </location>
</feature>
<proteinExistence type="predicted"/>
<name>A0A0B7C182_9EUPU</name>
<feature type="non-terminal residue" evidence="2">
    <location>
        <position position="81"/>
    </location>
</feature>
<evidence type="ECO:0000256" key="1">
    <source>
        <dbReference type="SAM" id="MobiDB-lite"/>
    </source>
</evidence>
<accession>A0A0B7C182</accession>
<feature type="region of interest" description="Disordered" evidence="1">
    <location>
        <begin position="56"/>
        <end position="81"/>
    </location>
</feature>
<feature type="compositionally biased region" description="Polar residues" evidence="1">
    <location>
        <begin position="56"/>
        <end position="69"/>
    </location>
</feature>
<dbReference type="AlphaFoldDB" id="A0A0B7C182"/>